<evidence type="ECO:0000256" key="4">
    <source>
        <dbReference type="ARBA" id="ARBA00013208"/>
    </source>
</evidence>
<evidence type="ECO:0000259" key="7">
    <source>
        <dbReference type="Pfam" id="PF10502"/>
    </source>
</evidence>
<dbReference type="InterPro" id="IPR019758">
    <property type="entry name" value="Pept_S26A_signal_pept_1_CS"/>
</dbReference>
<dbReference type="PANTHER" id="PTHR43390:SF1">
    <property type="entry name" value="CHLOROPLAST PROCESSING PEPTIDASE"/>
    <property type="match status" value="1"/>
</dbReference>
<dbReference type="InterPro" id="IPR000223">
    <property type="entry name" value="Pept_S26A_signal_pept_1"/>
</dbReference>
<dbReference type="PANTHER" id="PTHR43390">
    <property type="entry name" value="SIGNAL PEPTIDASE I"/>
    <property type="match status" value="1"/>
</dbReference>
<name>A0ABT1JQ26_ACTCY</name>
<dbReference type="Pfam" id="PF10502">
    <property type="entry name" value="Peptidase_S26"/>
    <property type="match status" value="1"/>
</dbReference>
<evidence type="ECO:0000256" key="1">
    <source>
        <dbReference type="ARBA" id="ARBA00000677"/>
    </source>
</evidence>
<reference evidence="8 9" key="1">
    <citation type="submission" date="2022-06" db="EMBL/GenBank/DDBJ databases">
        <title>Genomic Encyclopedia of Type Strains, Phase I: the one thousand microbial genomes (KMG-I) project.</title>
        <authorList>
            <person name="Kyrpides N."/>
        </authorList>
    </citation>
    <scope>NUCLEOTIDE SEQUENCE [LARGE SCALE GENOMIC DNA]</scope>
    <source>
        <strain evidence="8 9">DSM 43889</strain>
    </source>
</reference>
<dbReference type="EC" id="3.4.21.89" evidence="4 6"/>
<keyword evidence="6" id="KW-0472">Membrane</keyword>
<evidence type="ECO:0000313" key="9">
    <source>
        <dbReference type="Proteomes" id="UP000791080"/>
    </source>
</evidence>
<dbReference type="InterPro" id="IPR019533">
    <property type="entry name" value="Peptidase_S26"/>
</dbReference>
<evidence type="ECO:0000256" key="3">
    <source>
        <dbReference type="ARBA" id="ARBA00009370"/>
    </source>
</evidence>
<keyword evidence="9" id="KW-1185">Reference proteome</keyword>
<keyword evidence="5 6" id="KW-0378">Hydrolase</keyword>
<evidence type="ECO:0000313" key="8">
    <source>
        <dbReference type="EMBL" id="MCP2334354.1"/>
    </source>
</evidence>
<accession>A0ABT1JQ26</accession>
<comment type="catalytic activity">
    <reaction evidence="1 6">
        <text>Cleavage of hydrophobic, N-terminal signal or leader sequences from secreted and periplasmic proteins.</text>
        <dbReference type="EC" id="3.4.21.89"/>
    </reaction>
</comment>
<evidence type="ECO:0000256" key="5">
    <source>
        <dbReference type="ARBA" id="ARBA00022801"/>
    </source>
</evidence>
<dbReference type="CDD" id="cd06530">
    <property type="entry name" value="S26_SPase_I"/>
    <property type="match status" value="1"/>
</dbReference>
<keyword evidence="6" id="KW-0812">Transmembrane</keyword>
<dbReference type="NCBIfam" id="TIGR02227">
    <property type="entry name" value="sigpep_I_bact"/>
    <property type="match status" value="1"/>
</dbReference>
<feature type="domain" description="Peptidase S26" evidence="7">
    <location>
        <begin position="25"/>
        <end position="227"/>
    </location>
</feature>
<comment type="caution">
    <text evidence="8">The sequence shown here is derived from an EMBL/GenBank/DDBJ whole genome shotgun (WGS) entry which is preliminary data.</text>
</comment>
<dbReference type="InterPro" id="IPR036286">
    <property type="entry name" value="LexA/Signal_pep-like_sf"/>
</dbReference>
<gene>
    <name evidence="8" type="ORF">G443_004624</name>
</gene>
<evidence type="ECO:0000256" key="2">
    <source>
        <dbReference type="ARBA" id="ARBA00004401"/>
    </source>
</evidence>
<organism evidence="8 9">
    <name type="scientific">Actinoalloteichus caeruleus DSM 43889</name>
    <dbReference type="NCBI Taxonomy" id="1120930"/>
    <lineage>
        <taxon>Bacteria</taxon>
        <taxon>Bacillati</taxon>
        <taxon>Actinomycetota</taxon>
        <taxon>Actinomycetes</taxon>
        <taxon>Pseudonocardiales</taxon>
        <taxon>Pseudonocardiaceae</taxon>
        <taxon>Actinoalloteichus</taxon>
        <taxon>Actinoalloteichus cyanogriseus</taxon>
    </lineage>
</organism>
<evidence type="ECO:0000256" key="6">
    <source>
        <dbReference type="RuleBase" id="RU362042"/>
    </source>
</evidence>
<protein>
    <recommendedName>
        <fullName evidence="4 6">Signal peptidase I</fullName>
        <ecNumber evidence="4 6">3.4.21.89</ecNumber>
    </recommendedName>
</protein>
<proteinExistence type="inferred from homology"/>
<dbReference type="Proteomes" id="UP000791080">
    <property type="component" value="Unassembled WGS sequence"/>
</dbReference>
<keyword evidence="6" id="KW-1133">Transmembrane helix</keyword>
<comment type="caution">
    <text evidence="6">Lacks conserved residue(s) required for the propagation of feature annotation.</text>
</comment>
<dbReference type="SUPFAM" id="SSF51306">
    <property type="entry name" value="LexA/Signal peptidase"/>
    <property type="match status" value="1"/>
</dbReference>
<dbReference type="PRINTS" id="PR00727">
    <property type="entry name" value="LEADERPTASE"/>
</dbReference>
<sequence>MSDEATAGEGAGGAGEKEQKKGSFWRELVVLVGIAVVLTIVIQAFIARVYVIPSQSMEETLHGCNGCTNDRVLVDKMTYRFTDPSPGDVVVFRGPATWTENEIPPQRSDNPVVSFFQSIGGLVGMAPPDNREFVKRVIATGGQTVECCDEENRVLVDGEPLDETYVYWQPNRGNTQEAFGPVTVPADHLWMMGDNRNNSLDSRVQGGGGERGSVPVDDVIGKARFIVLPPQRWQGIGDDDPQRTGQALSAPAWHGAIPAGIGLAAAFPTLWIGRRLLSLRRRDD</sequence>
<feature type="transmembrane region" description="Helical" evidence="6">
    <location>
        <begin position="252"/>
        <end position="272"/>
    </location>
</feature>
<comment type="subcellular location">
    <subcellularLocation>
        <location evidence="2">Cell membrane</location>
        <topology evidence="2">Single-pass type II membrane protein</topology>
    </subcellularLocation>
    <subcellularLocation>
        <location evidence="6">Membrane</location>
        <topology evidence="6">Single-pass type II membrane protein</topology>
    </subcellularLocation>
</comment>
<dbReference type="PROSITE" id="PS00761">
    <property type="entry name" value="SPASE_I_3"/>
    <property type="match status" value="1"/>
</dbReference>
<dbReference type="EMBL" id="AUBJ02000001">
    <property type="protein sequence ID" value="MCP2334354.1"/>
    <property type="molecule type" value="Genomic_DNA"/>
</dbReference>
<keyword evidence="6" id="KW-0645">Protease</keyword>
<feature type="transmembrane region" description="Helical" evidence="6">
    <location>
        <begin position="28"/>
        <end position="51"/>
    </location>
</feature>
<comment type="similarity">
    <text evidence="3 6">Belongs to the peptidase S26 family.</text>
</comment>
<dbReference type="Gene3D" id="2.10.109.10">
    <property type="entry name" value="Umud Fragment, subunit A"/>
    <property type="match status" value="1"/>
</dbReference>